<gene>
    <name evidence="7" type="ORF">GPY61_24810</name>
</gene>
<dbReference type="Pfam" id="PF00015">
    <property type="entry name" value="MCPsignal"/>
    <property type="match status" value="1"/>
</dbReference>
<dbReference type="CDD" id="cd11386">
    <property type="entry name" value="MCP_signal"/>
    <property type="match status" value="1"/>
</dbReference>
<evidence type="ECO:0000256" key="1">
    <source>
        <dbReference type="ARBA" id="ARBA00004370"/>
    </source>
</evidence>
<keyword evidence="8" id="KW-1185">Reference proteome</keyword>
<keyword evidence="4" id="KW-0807">Transducer</keyword>
<dbReference type="FunFam" id="1.10.287.950:FF:000001">
    <property type="entry name" value="Methyl-accepting chemotaxis sensory transducer"/>
    <property type="match status" value="1"/>
</dbReference>
<dbReference type="RefSeq" id="WP_160410214.1">
    <property type="nucleotide sequence ID" value="NZ_WSES01000008.1"/>
</dbReference>
<evidence type="ECO:0000313" key="8">
    <source>
        <dbReference type="Proteomes" id="UP000443353"/>
    </source>
</evidence>
<feature type="domain" description="Methyl-accepting transducer" evidence="6">
    <location>
        <begin position="273"/>
        <end position="502"/>
    </location>
</feature>
<dbReference type="GO" id="GO:0004888">
    <property type="term" value="F:transmembrane signaling receptor activity"/>
    <property type="evidence" value="ECO:0007669"/>
    <property type="project" value="InterPro"/>
</dbReference>
<dbReference type="InterPro" id="IPR004090">
    <property type="entry name" value="Chemotax_Me-accpt_rcpt"/>
</dbReference>
<dbReference type="CDD" id="cd19411">
    <property type="entry name" value="MCP2201-like_sensor"/>
    <property type="match status" value="1"/>
</dbReference>
<name>A0A7X3G3P9_9BURK</name>
<organism evidence="7 8">
    <name type="scientific">Massilia cellulosiltytica</name>
    <dbReference type="NCBI Taxonomy" id="2683234"/>
    <lineage>
        <taxon>Bacteria</taxon>
        <taxon>Pseudomonadati</taxon>
        <taxon>Pseudomonadota</taxon>
        <taxon>Betaproteobacteria</taxon>
        <taxon>Burkholderiales</taxon>
        <taxon>Oxalobacteraceae</taxon>
        <taxon>Telluria group</taxon>
        <taxon>Massilia</taxon>
    </lineage>
</organism>
<evidence type="ECO:0000256" key="5">
    <source>
        <dbReference type="SAM" id="Phobius"/>
    </source>
</evidence>
<dbReference type="PANTHER" id="PTHR43531:SF14">
    <property type="entry name" value="METHYL-ACCEPTING CHEMOTAXIS PROTEIN I-RELATED"/>
    <property type="match status" value="1"/>
</dbReference>
<sequence length="529" mass="56675">MRYLSSVRLATKLGIAFAAVLALTALVGGVAIWQLAQVNDTSMKLSSHWMPGIRVIEDIKSQIARIRTRELQYIISSEQTEMDKYDKVIAKDLDDLHKMQDDYVKLLESPEEKQTYADLLEMWDRYMAEDAKIRAAARAGDAELAKKLIRGESNKLVVALRGHVDKIVDMYTEGGRAAAVEGNARYTASRMWIVSLVLGSVVLGAAGAMLLTRWLMRRLGGEPDYATEIVARIAAGDLAVRVDTRAGDDSSLLFAMKSMRDNLAKIVGDVRGATTTISQASDEIAGGNLDLSSRTEQQASSLEETAASMEELTSTVKQNADHAGQANALADTAAGVAQKGSAAVARVVDTMGSIHASSQKIVDIIAVIDGIAFQTNILALNAAVEAARAGEQGRGFAVVATEVRNLAQRSAAAAKEIKELIGSSVQQVEAGNVLVTEAGVTMTEVLNSVQQMHAIMAEISHASREQSAGIEQVNQAITQMDTVTQQNAGLVQQAAHTAQSLQEQAAALGQLVSVFRLDAFEAPRPMLTR</sequence>
<dbReference type="GO" id="GO:0007165">
    <property type="term" value="P:signal transduction"/>
    <property type="evidence" value="ECO:0007669"/>
    <property type="project" value="UniProtKB-KW"/>
</dbReference>
<dbReference type="GO" id="GO:0006935">
    <property type="term" value="P:chemotaxis"/>
    <property type="evidence" value="ECO:0007669"/>
    <property type="project" value="InterPro"/>
</dbReference>
<evidence type="ECO:0000256" key="2">
    <source>
        <dbReference type="ARBA" id="ARBA00022481"/>
    </source>
</evidence>
<evidence type="ECO:0000256" key="3">
    <source>
        <dbReference type="ARBA" id="ARBA00029447"/>
    </source>
</evidence>
<dbReference type="SMART" id="SM00283">
    <property type="entry name" value="MA"/>
    <property type="match status" value="1"/>
</dbReference>
<reference evidence="7 8" key="1">
    <citation type="submission" date="2019-12" db="EMBL/GenBank/DDBJ databases">
        <authorList>
            <person name="Li C."/>
            <person name="Zhao J."/>
        </authorList>
    </citation>
    <scope>NUCLEOTIDE SEQUENCE [LARGE SCALE GENOMIC DNA]</scope>
    <source>
        <strain evidence="7 8">NEAU-DD11</strain>
    </source>
</reference>
<dbReference type="InterPro" id="IPR047347">
    <property type="entry name" value="YvaQ-like_sensor"/>
</dbReference>
<dbReference type="PROSITE" id="PS50111">
    <property type="entry name" value="CHEMOTAXIS_TRANSDUC_2"/>
    <property type="match status" value="1"/>
</dbReference>
<comment type="subcellular location">
    <subcellularLocation>
        <location evidence="1">Membrane</location>
    </subcellularLocation>
</comment>
<dbReference type="InterPro" id="IPR024478">
    <property type="entry name" value="HlyB_4HB_MCP"/>
</dbReference>
<keyword evidence="5" id="KW-1133">Transmembrane helix</keyword>
<comment type="similarity">
    <text evidence="3">Belongs to the methyl-accepting chemotaxis (MCP) protein family.</text>
</comment>
<keyword evidence="2" id="KW-0488">Methylation</keyword>
<dbReference type="GO" id="GO:0005886">
    <property type="term" value="C:plasma membrane"/>
    <property type="evidence" value="ECO:0007669"/>
    <property type="project" value="TreeGrafter"/>
</dbReference>
<dbReference type="InterPro" id="IPR051310">
    <property type="entry name" value="MCP_chemotaxis"/>
</dbReference>
<evidence type="ECO:0000259" key="6">
    <source>
        <dbReference type="PROSITE" id="PS50111"/>
    </source>
</evidence>
<dbReference type="AlphaFoldDB" id="A0A7X3G3P9"/>
<protein>
    <submittedName>
        <fullName evidence="7">Methyl-accepting chemotaxis protein</fullName>
    </submittedName>
</protein>
<dbReference type="InterPro" id="IPR004089">
    <property type="entry name" value="MCPsignal_dom"/>
</dbReference>
<dbReference type="SUPFAM" id="SSF58104">
    <property type="entry name" value="Methyl-accepting chemotaxis protein (MCP) signaling domain"/>
    <property type="match status" value="1"/>
</dbReference>
<feature type="transmembrane region" description="Helical" evidence="5">
    <location>
        <begin position="191"/>
        <end position="211"/>
    </location>
</feature>
<accession>A0A7X3G3P9</accession>
<dbReference type="Proteomes" id="UP000443353">
    <property type="component" value="Unassembled WGS sequence"/>
</dbReference>
<dbReference type="EMBL" id="WSES01000008">
    <property type="protein sequence ID" value="MVW63146.1"/>
    <property type="molecule type" value="Genomic_DNA"/>
</dbReference>
<evidence type="ECO:0000313" key="7">
    <source>
        <dbReference type="EMBL" id="MVW63146.1"/>
    </source>
</evidence>
<dbReference type="Gene3D" id="1.10.287.950">
    <property type="entry name" value="Methyl-accepting chemotaxis protein"/>
    <property type="match status" value="1"/>
</dbReference>
<proteinExistence type="inferred from homology"/>
<comment type="caution">
    <text evidence="7">The sequence shown here is derived from an EMBL/GenBank/DDBJ whole genome shotgun (WGS) entry which is preliminary data.</text>
</comment>
<keyword evidence="5" id="KW-0812">Transmembrane</keyword>
<dbReference type="PRINTS" id="PR00260">
    <property type="entry name" value="CHEMTRNSDUCR"/>
</dbReference>
<dbReference type="PANTHER" id="PTHR43531">
    <property type="entry name" value="PROTEIN ICFG"/>
    <property type="match status" value="1"/>
</dbReference>
<keyword evidence="5" id="KW-0472">Membrane</keyword>
<dbReference type="Pfam" id="PF12729">
    <property type="entry name" value="4HB_MCP_1"/>
    <property type="match status" value="1"/>
</dbReference>
<evidence type="ECO:0000256" key="4">
    <source>
        <dbReference type="PROSITE-ProRule" id="PRU00284"/>
    </source>
</evidence>